<dbReference type="GO" id="GO:0004659">
    <property type="term" value="F:prenyltransferase activity"/>
    <property type="evidence" value="ECO:0007669"/>
    <property type="project" value="InterPro"/>
</dbReference>
<dbReference type="SUPFAM" id="SSF48576">
    <property type="entry name" value="Terpenoid synthases"/>
    <property type="match status" value="1"/>
</dbReference>
<dbReference type="AlphaFoldDB" id="A0A6J1QPC4"/>
<dbReference type="Gene3D" id="1.10.600.10">
    <property type="entry name" value="Farnesyl Diphosphate Synthase"/>
    <property type="match status" value="1"/>
</dbReference>
<organism evidence="4 5">
    <name type="scientific">Temnothorax curvispinosus</name>
    <dbReference type="NCBI Taxonomy" id="300111"/>
    <lineage>
        <taxon>Eukaryota</taxon>
        <taxon>Metazoa</taxon>
        <taxon>Ecdysozoa</taxon>
        <taxon>Arthropoda</taxon>
        <taxon>Hexapoda</taxon>
        <taxon>Insecta</taxon>
        <taxon>Pterygota</taxon>
        <taxon>Neoptera</taxon>
        <taxon>Endopterygota</taxon>
        <taxon>Hymenoptera</taxon>
        <taxon>Apocrita</taxon>
        <taxon>Aculeata</taxon>
        <taxon>Formicoidea</taxon>
        <taxon>Formicidae</taxon>
        <taxon>Myrmicinae</taxon>
        <taxon>Temnothorax</taxon>
    </lineage>
</organism>
<evidence type="ECO:0000256" key="2">
    <source>
        <dbReference type="ARBA" id="ARBA00022842"/>
    </source>
</evidence>
<keyword evidence="2" id="KW-0460">Magnesium</keyword>
<evidence type="ECO:0000313" key="5">
    <source>
        <dbReference type="RefSeq" id="XP_024882390.1"/>
    </source>
</evidence>
<dbReference type="OrthoDB" id="6921389at2759"/>
<gene>
    <name evidence="5" type="primary">LOC112461390</name>
</gene>
<reference evidence="5" key="1">
    <citation type="submission" date="2025-08" db="UniProtKB">
        <authorList>
            <consortium name="RefSeq"/>
        </authorList>
    </citation>
    <scope>IDENTIFICATION</scope>
    <source>
        <tissue evidence="5">Whole body</tissue>
    </source>
</reference>
<keyword evidence="3" id="KW-0812">Transmembrane</keyword>
<dbReference type="InterPro" id="IPR008949">
    <property type="entry name" value="Isoprenoid_synthase_dom_sf"/>
</dbReference>
<sequence>MQAIALEKAIELHPEAVKILTEELVEFNRGQKKDIYWRNNSICPTDDQYEKNAIRKAGWLVKLIVKLMKLFSSCDKDFSSVLNLMGYYHQIHNDYCNLCVSKDDKNYCDDLTEGKFSFPIIHAIKHDDDRQIRNILKQRTTDINLKNHFVELLEKLGSFKYTRNVLKELNKKIKIEIERLGGNPAFINMLEKYENEVLCHGIKGRRSEDLQRSVQDIGNYLLYITILIFSVIVCFIINNVLY</sequence>
<dbReference type="CDD" id="cd00867">
    <property type="entry name" value="Trans_IPPS"/>
    <property type="match status" value="1"/>
</dbReference>
<dbReference type="GO" id="GO:0046872">
    <property type="term" value="F:metal ion binding"/>
    <property type="evidence" value="ECO:0007669"/>
    <property type="project" value="UniProtKB-KW"/>
</dbReference>
<evidence type="ECO:0000313" key="4">
    <source>
        <dbReference type="Proteomes" id="UP000504618"/>
    </source>
</evidence>
<feature type="transmembrane region" description="Helical" evidence="3">
    <location>
        <begin position="220"/>
        <end position="241"/>
    </location>
</feature>
<accession>A0A6J1QPC4</accession>
<keyword evidence="1" id="KW-0479">Metal-binding</keyword>
<keyword evidence="3" id="KW-1133">Transmembrane helix</keyword>
<keyword evidence="3" id="KW-0472">Membrane</keyword>
<dbReference type="PANTHER" id="PTHR12001">
    <property type="entry name" value="GERANYLGERANYL PYROPHOSPHATE SYNTHASE"/>
    <property type="match status" value="1"/>
</dbReference>
<evidence type="ECO:0000256" key="1">
    <source>
        <dbReference type="ARBA" id="ARBA00022723"/>
    </source>
</evidence>
<dbReference type="Proteomes" id="UP000504618">
    <property type="component" value="Unplaced"/>
</dbReference>
<keyword evidence="4" id="KW-1185">Reference proteome</keyword>
<proteinExistence type="predicted"/>
<dbReference type="RefSeq" id="XP_024882390.1">
    <property type="nucleotide sequence ID" value="XM_025026622.1"/>
</dbReference>
<dbReference type="Pfam" id="PF00348">
    <property type="entry name" value="polyprenyl_synt"/>
    <property type="match status" value="1"/>
</dbReference>
<evidence type="ECO:0000256" key="3">
    <source>
        <dbReference type="SAM" id="Phobius"/>
    </source>
</evidence>
<dbReference type="GO" id="GO:0042811">
    <property type="term" value="P:pheromone biosynthetic process"/>
    <property type="evidence" value="ECO:0007669"/>
    <property type="project" value="UniProtKB-ARBA"/>
</dbReference>
<dbReference type="GeneID" id="112461390"/>
<name>A0A6J1QPC4_9HYME</name>
<protein>
    <submittedName>
        <fullName evidence="5">Geranylgeranyl pyrophosphate synthase-like</fullName>
    </submittedName>
</protein>
<dbReference type="PANTHER" id="PTHR12001:SF44">
    <property type="entry name" value="GERANYLGERANYL PYROPHOSPHATE SYNTHASE"/>
    <property type="match status" value="1"/>
</dbReference>
<dbReference type="InterPro" id="IPR000092">
    <property type="entry name" value="Polyprenyl_synt"/>
</dbReference>
<dbReference type="GO" id="GO:0008299">
    <property type="term" value="P:isoprenoid biosynthetic process"/>
    <property type="evidence" value="ECO:0007669"/>
    <property type="project" value="InterPro"/>
</dbReference>